<feature type="transmembrane region" description="Helical" evidence="2">
    <location>
        <begin position="382"/>
        <end position="401"/>
    </location>
</feature>
<proteinExistence type="predicted"/>
<evidence type="ECO:0000256" key="1">
    <source>
        <dbReference type="SAM" id="MobiDB-lite"/>
    </source>
</evidence>
<keyword evidence="4" id="KW-1185">Reference proteome</keyword>
<accession>A0A8H7IT48</accession>
<keyword evidence="2" id="KW-0472">Membrane</keyword>
<organism evidence="3 4">
    <name type="scientific">Ascochyta lentis</name>
    <dbReference type="NCBI Taxonomy" id="205686"/>
    <lineage>
        <taxon>Eukaryota</taxon>
        <taxon>Fungi</taxon>
        <taxon>Dikarya</taxon>
        <taxon>Ascomycota</taxon>
        <taxon>Pezizomycotina</taxon>
        <taxon>Dothideomycetes</taxon>
        <taxon>Pleosporomycetidae</taxon>
        <taxon>Pleosporales</taxon>
        <taxon>Pleosporineae</taxon>
        <taxon>Didymellaceae</taxon>
        <taxon>Ascochyta</taxon>
    </lineage>
</organism>
<feature type="region of interest" description="Disordered" evidence="1">
    <location>
        <begin position="284"/>
        <end position="314"/>
    </location>
</feature>
<keyword evidence="2" id="KW-0812">Transmembrane</keyword>
<comment type="caution">
    <text evidence="3">The sequence shown here is derived from an EMBL/GenBank/DDBJ whole genome shotgun (WGS) entry which is preliminary data.</text>
</comment>
<sequence>MSHMAEEQRQYIGRYCKALDIRTKHLFDPANWPASDAATEHSALSNTEAARLRCHGTPAYTHGLASLKIGDSPERKRLRQELREVGMKLWVEKTCAHQPAELVLVRHEAGQLSWTTANEQEHNFDITICTMLQEQRESAVASAGQHSGPIAGTPAIILCELLGRHNDAKEGERSVRLHPLNRTDLDKLWSVMLWYVVIVGWTPGVRDGSSLTEKGFEGATGMWDEVVLTAATRTDTRFLEIRNTRSSHINTTGVRRRLNTAEKGSTNEINQHHSTIPRLQLQDQATTEDQPDGPPTANSDARRTMNGDKMGLGIPSRRYSYPGSSYDLKRGGLTRTRKGGLEPSAWRTVKGCLRRVTGAVGARINKAVRLTTRTRGKAAAKVLLYSLCGVAVGVLAGVYTYKGLDSMVSKSWDIIVELEKFDYPEASGWRAFPYWMHTHDPYAALDLARPLVPEWGPPPIPAIKQGLRRARKAWHPDHWRQFKANENISDRTAHERATYAWKVLDQSGLFLTNFWKDPYCKTKMKPLLPNITAEMTELGLPFMNTTCPPCTYGDALKKLGKAFLRGPEAVLEPLGAYCPCPIKKKLEHLEYNLYHLSPAGHRRYYPAHAHYDTGFLRKLRAPSCPEAWWGDGLKNATLLWLWEVVNQPKFGEIVWSDEEREKYNKAGWIVADDLVRFGSCDDGLRW</sequence>
<evidence type="ECO:0000256" key="2">
    <source>
        <dbReference type="SAM" id="Phobius"/>
    </source>
</evidence>
<gene>
    <name evidence="3" type="ORF">EKO04_011601</name>
</gene>
<protein>
    <submittedName>
        <fullName evidence="3">Uncharacterized protein</fullName>
    </submittedName>
</protein>
<dbReference type="Proteomes" id="UP000651452">
    <property type="component" value="Unassembled WGS sequence"/>
</dbReference>
<evidence type="ECO:0000313" key="3">
    <source>
        <dbReference type="EMBL" id="KAF9690403.1"/>
    </source>
</evidence>
<reference evidence="3" key="1">
    <citation type="submission" date="2018-12" db="EMBL/GenBank/DDBJ databases">
        <authorList>
            <person name="Syme R.A."/>
            <person name="Farfan-Caceres L."/>
            <person name="Lichtenzveig J."/>
        </authorList>
    </citation>
    <scope>NUCLEOTIDE SEQUENCE</scope>
    <source>
        <strain evidence="3">Al4</strain>
    </source>
</reference>
<evidence type="ECO:0000313" key="4">
    <source>
        <dbReference type="Proteomes" id="UP000651452"/>
    </source>
</evidence>
<reference evidence="3" key="2">
    <citation type="submission" date="2020-09" db="EMBL/GenBank/DDBJ databases">
        <title>Reference genome assembly for Australian Ascochyta lentis isolate Al4.</title>
        <authorList>
            <person name="Lee R.C."/>
            <person name="Farfan-Caceres L.M."/>
            <person name="Debler J.W."/>
            <person name="Williams A.H."/>
            <person name="Henares B.M."/>
        </authorList>
    </citation>
    <scope>NUCLEOTIDE SEQUENCE</scope>
    <source>
        <strain evidence="3">Al4</strain>
    </source>
</reference>
<name>A0A8H7IT48_9PLEO</name>
<keyword evidence="2" id="KW-1133">Transmembrane helix</keyword>
<dbReference type="AlphaFoldDB" id="A0A8H7IT48"/>
<dbReference type="EMBL" id="RZGK01000024">
    <property type="protein sequence ID" value="KAF9690403.1"/>
    <property type="molecule type" value="Genomic_DNA"/>
</dbReference>